<dbReference type="InterPro" id="IPR001314">
    <property type="entry name" value="Peptidase_S1A"/>
</dbReference>
<evidence type="ECO:0000313" key="10">
    <source>
        <dbReference type="EMBL" id="BFG06344.1"/>
    </source>
</evidence>
<dbReference type="InterPro" id="IPR018114">
    <property type="entry name" value="TRYPSIN_HIS"/>
</dbReference>
<keyword evidence="4 7" id="KW-0378">Hydrolase</keyword>
<dbReference type="InterPro" id="IPR001254">
    <property type="entry name" value="Trypsin_dom"/>
</dbReference>
<gene>
    <name evidence="10" type="ORF">DMAD_04873</name>
</gene>
<dbReference type="GO" id="GO:0005615">
    <property type="term" value="C:extracellular space"/>
    <property type="evidence" value="ECO:0007669"/>
    <property type="project" value="TreeGrafter"/>
</dbReference>
<feature type="signal peptide" evidence="8">
    <location>
        <begin position="1"/>
        <end position="18"/>
    </location>
</feature>
<evidence type="ECO:0000313" key="11">
    <source>
        <dbReference type="Proteomes" id="UP001500889"/>
    </source>
</evidence>
<dbReference type="FunFam" id="2.40.10.10:FF:000034">
    <property type="entry name" value="Eupolytin"/>
    <property type="match status" value="1"/>
</dbReference>
<dbReference type="SUPFAM" id="SSF50494">
    <property type="entry name" value="Trypsin-like serine proteases"/>
    <property type="match status" value="1"/>
</dbReference>
<keyword evidence="5 7" id="KW-0720">Serine protease</keyword>
<dbReference type="PROSITE" id="PS00134">
    <property type="entry name" value="TRYPSIN_HIS"/>
    <property type="match status" value="1"/>
</dbReference>
<keyword evidence="6" id="KW-1015">Disulfide bond</keyword>
<evidence type="ECO:0000256" key="1">
    <source>
        <dbReference type="ARBA" id="ARBA00004613"/>
    </source>
</evidence>
<dbReference type="AlphaFoldDB" id="A0AAU9GDR7"/>
<keyword evidence="2" id="KW-0964">Secreted</keyword>
<evidence type="ECO:0000256" key="6">
    <source>
        <dbReference type="ARBA" id="ARBA00023157"/>
    </source>
</evidence>
<dbReference type="GO" id="GO:0004252">
    <property type="term" value="F:serine-type endopeptidase activity"/>
    <property type="evidence" value="ECO:0007669"/>
    <property type="project" value="InterPro"/>
</dbReference>
<organism evidence="10 11">
    <name type="scientific">Drosophila madeirensis</name>
    <name type="common">Fruit fly</name>
    <dbReference type="NCBI Taxonomy" id="30013"/>
    <lineage>
        <taxon>Eukaryota</taxon>
        <taxon>Metazoa</taxon>
        <taxon>Ecdysozoa</taxon>
        <taxon>Arthropoda</taxon>
        <taxon>Hexapoda</taxon>
        <taxon>Insecta</taxon>
        <taxon>Pterygota</taxon>
        <taxon>Neoptera</taxon>
        <taxon>Endopterygota</taxon>
        <taxon>Diptera</taxon>
        <taxon>Brachycera</taxon>
        <taxon>Muscomorpha</taxon>
        <taxon>Ephydroidea</taxon>
        <taxon>Drosophilidae</taxon>
        <taxon>Drosophila</taxon>
        <taxon>Sophophora</taxon>
    </lineage>
</organism>
<evidence type="ECO:0000256" key="7">
    <source>
        <dbReference type="RuleBase" id="RU363034"/>
    </source>
</evidence>
<dbReference type="PRINTS" id="PR00722">
    <property type="entry name" value="CHYMOTRYPSIN"/>
</dbReference>
<feature type="domain" description="Peptidase S1" evidence="9">
    <location>
        <begin position="32"/>
        <end position="262"/>
    </location>
</feature>
<keyword evidence="3 7" id="KW-0645">Protease</keyword>
<dbReference type="Proteomes" id="UP001500889">
    <property type="component" value="Chromosome E"/>
</dbReference>
<dbReference type="Pfam" id="PF00089">
    <property type="entry name" value="Trypsin"/>
    <property type="match status" value="1"/>
</dbReference>
<dbReference type="InterPro" id="IPR009003">
    <property type="entry name" value="Peptidase_S1_PA"/>
</dbReference>
<dbReference type="EMBL" id="AP029267">
    <property type="protein sequence ID" value="BFG06344.1"/>
    <property type="molecule type" value="Genomic_DNA"/>
</dbReference>
<reference evidence="10 11" key="1">
    <citation type="submission" date="2024-02" db="EMBL/GenBank/DDBJ databases">
        <title>A chromosome-level genome assembly of Drosophila madeirensis, a fruit fly species endemic to Madeira island.</title>
        <authorList>
            <person name="Tomihara K."/>
            <person name="Llopart A."/>
            <person name="Yamamoto D."/>
        </authorList>
    </citation>
    <scope>NUCLEOTIDE SEQUENCE [LARGE SCALE GENOMIC DNA]</scope>
    <source>
        <strain evidence="10 11">RF1</strain>
    </source>
</reference>
<protein>
    <submittedName>
        <fullName evidence="10">Trypsin 3A1</fullName>
    </submittedName>
</protein>
<dbReference type="PROSITE" id="PS50240">
    <property type="entry name" value="TRYPSIN_DOM"/>
    <property type="match status" value="1"/>
</dbReference>
<evidence type="ECO:0000256" key="5">
    <source>
        <dbReference type="ARBA" id="ARBA00022825"/>
    </source>
</evidence>
<dbReference type="PROSITE" id="PS00135">
    <property type="entry name" value="TRYPSIN_SER"/>
    <property type="match status" value="1"/>
</dbReference>
<name>A0AAU9GDR7_DROMD</name>
<keyword evidence="8" id="KW-0732">Signal</keyword>
<proteinExistence type="predicted"/>
<dbReference type="Gene3D" id="2.40.10.10">
    <property type="entry name" value="Trypsin-like serine proteases"/>
    <property type="match status" value="1"/>
</dbReference>
<dbReference type="GO" id="GO:0006508">
    <property type="term" value="P:proteolysis"/>
    <property type="evidence" value="ECO:0007669"/>
    <property type="project" value="UniProtKB-KW"/>
</dbReference>
<dbReference type="SMART" id="SM00020">
    <property type="entry name" value="Tryp_SPc"/>
    <property type="match status" value="1"/>
</dbReference>
<sequence length="265" mass="29084">MLSLRLGITLWCICLAAATENITTGQPQDGRIVGGWETSIVHFPHQVSLQLGTRHVCGGAVLSPTHILTAAHCVLEYSKPQYYAIRAGSSEWTTGGSYTRVQRIVPHPKFHEPTRMNNDIALIQLQQPLVYSGNIQPIVLATRQDQPSAQLFVSGWGSQAISQLQPEKRLRYTVVQQRDQTQCARNYFGAGTVTSSMFCAGTPQGGRDSCQGDSGGPLVTSLKGRMRLYGIVSWGLGCAHAMFPGVYTRVAEYNDWVEQTMKELA</sequence>
<evidence type="ECO:0000256" key="3">
    <source>
        <dbReference type="ARBA" id="ARBA00022670"/>
    </source>
</evidence>
<dbReference type="InterPro" id="IPR033116">
    <property type="entry name" value="TRYPSIN_SER"/>
</dbReference>
<dbReference type="InterPro" id="IPR043504">
    <property type="entry name" value="Peptidase_S1_PA_chymotrypsin"/>
</dbReference>
<dbReference type="CDD" id="cd00190">
    <property type="entry name" value="Tryp_SPc"/>
    <property type="match status" value="1"/>
</dbReference>
<comment type="subcellular location">
    <subcellularLocation>
        <location evidence="1">Secreted</location>
    </subcellularLocation>
</comment>
<evidence type="ECO:0000256" key="4">
    <source>
        <dbReference type="ARBA" id="ARBA00022801"/>
    </source>
</evidence>
<feature type="chain" id="PRO_5043482377" evidence="8">
    <location>
        <begin position="19"/>
        <end position="265"/>
    </location>
</feature>
<evidence type="ECO:0000256" key="8">
    <source>
        <dbReference type="SAM" id="SignalP"/>
    </source>
</evidence>
<dbReference type="PANTHER" id="PTHR24264:SF65">
    <property type="entry name" value="SRCR DOMAIN-CONTAINING PROTEIN"/>
    <property type="match status" value="1"/>
</dbReference>
<dbReference type="InterPro" id="IPR050127">
    <property type="entry name" value="Serine_Proteases_S1"/>
</dbReference>
<evidence type="ECO:0000256" key="2">
    <source>
        <dbReference type="ARBA" id="ARBA00022525"/>
    </source>
</evidence>
<keyword evidence="11" id="KW-1185">Reference proteome</keyword>
<dbReference type="PANTHER" id="PTHR24264">
    <property type="entry name" value="TRYPSIN-RELATED"/>
    <property type="match status" value="1"/>
</dbReference>
<evidence type="ECO:0000259" key="9">
    <source>
        <dbReference type="PROSITE" id="PS50240"/>
    </source>
</evidence>
<accession>A0AAU9GDR7</accession>